<dbReference type="GO" id="GO:0006351">
    <property type="term" value="P:DNA-templated transcription"/>
    <property type="evidence" value="ECO:0007669"/>
    <property type="project" value="TreeGrafter"/>
</dbReference>
<comment type="similarity">
    <text evidence="1">Belongs to the LysR transcriptional regulatory family.</text>
</comment>
<dbReference type="CDD" id="cd08432">
    <property type="entry name" value="PBP2_GcdR_TrpI_HvrB_AmpR_like"/>
    <property type="match status" value="1"/>
</dbReference>
<evidence type="ECO:0000256" key="3">
    <source>
        <dbReference type="ARBA" id="ARBA00023125"/>
    </source>
</evidence>
<keyword evidence="4" id="KW-0804">Transcription</keyword>
<name>A0A2V3KRA1_KLEVA</name>
<dbReference type="GO" id="GO:0003700">
    <property type="term" value="F:DNA-binding transcription factor activity"/>
    <property type="evidence" value="ECO:0007669"/>
    <property type="project" value="InterPro"/>
</dbReference>
<dbReference type="Gene3D" id="3.40.190.10">
    <property type="entry name" value="Periplasmic binding protein-like II"/>
    <property type="match status" value="2"/>
</dbReference>
<evidence type="ECO:0000256" key="2">
    <source>
        <dbReference type="ARBA" id="ARBA00023015"/>
    </source>
</evidence>
<dbReference type="InterPro" id="IPR005119">
    <property type="entry name" value="LysR_subst-bd"/>
</dbReference>
<dbReference type="Proteomes" id="UP000516181">
    <property type="component" value="Chromosome"/>
</dbReference>
<dbReference type="Pfam" id="PF00126">
    <property type="entry name" value="HTH_1"/>
    <property type="match status" value="1"/>
</dbReference>
<dbReference type="EMBL" id="CP060807">
    <property type="protein sequence ID" value="QNP26458.1"/>
    <property type="molecule type" value="Genomic_DNA"/>
</dbReference>
<gene>
    <name evidence="5" type="ORF">IAP99_08915</name>
</gene>
<reference evidence="5 6" key="1">
    <citation type="submission" date="2020-08" db="EMBL/GenBank/DDBJ databases">
        <title>Complete genome sequence of Klebsiella pneumoniae KP2757.</title>
        <authorList>
            <person name="Zhang X."/>
        </authorList>
    </citation>
    <scope>NUCLEOTIDE SEQUENCE [LARGE SCALE GENOMIC DNA]</scope>
    <source>
        <strain evidence="5 6">KP2757</strain>
    </source>
</reference>
<dbReference type="InterPro" id="IPR036390">
    <property type="entry name" value="WH_DNA-bd_sf"/>
</dbReference>
<accession>A0A2V3KRA1</accession>
<evidence type="ECO:0000256" key="4">
    <source>
        <dbReference type="ARBA" id="ARBA00023163"/>
    </source>
</evidence>
<protein>
    <submittedName>
        <fullName evidence="5">LysR family transcriptional regulator</fullName>
    </submittedName>
</protein>
<evidence type="ECO:0000313" key="6">
    <source>
        <dbReference type="Proteomes" id="UP000516181"/>
    </source>
</evidence>
<dbReference type="GO" id="GO:0043565">
    <property type="term" value="F:sequence-specific DNA binding"/>
    <property type="evidence" value="ECO:0007669"/>
    <property type="project" value="TreeGrafter"/>
</dbReference>
<dbReference type="Pfam" id="PF03466">
    <property type="entry name" value="LysR_substrate"/>
    <property type="match status" value="1"/>
</dbReference>
<dbReference type="PROSITE" id="PS50931">
    <property type="entry name" value="HTH_LYSR"/>
    <property type="match status" value="1"/>
</dbReference>
<dbReference type="SUPFAM" id="SSF46785">
    <property type="entry name" value="Winged helix' DNA-binding domain"/>
    <property type="match status" value="1"/>
</dbReference>
<dbReference type="PANTHER" id="PTHR30537:SF74">
    <property type="entry name" value="HTH-TYPE TRANSCRIPTIONAL REGULATOR TRPI"/>
    <property type="match status" value="1"/>
</dbReference>
<dbReference type="InterPro" id="IPR036388">
    <property type="entry name" value="WH-like_DNA-bd_sf"/>
</dbReference>
<keyword evidence="3" id="KW-0238">DNA-binding</keyword>
<evidence type="ECO:0000313" key="5">
    <source>
        <dbReference type="EMBL" id="QNP26458.1"/>
    </source>
</evidence>
<dbReference type="PANTHER" id="PTHR30537">
    <property type="entry name" value="HTH-TYPE TRANSCRIPTIONAL REGULATOR"/>
    <property type="match status" value="1"/>
</dbReference>
<dbReference type="SUPFAM" id="SSF53850">
    <property type="entry name" value="Periplasmic binding protein-like II"/>
    <property type="match status" value="1"/>
</dbReference>
<keyword evidence="2" id="KW-0805">Transcription regulation</keyword>
<dbReference type="InterPro" id="IPR000847">
    <property type="entry name" value="LysR_HTH_N"/>
</dbReference>
<organism evidence="5 6">
    <name type="scientific">Klebsiella variicola</name>
    <dbReference type="NCBI Taxonomy" id="244366"/>
    <lineage>
        <taxon>Bacteria</taxon>
        <taxon>Pseudomonadati</taxon>
        <taxon>Pseudomonadota</taxon>
        <taxon>Gammaproteobacteria</taxon>
        <taxon>Enterobacterales</taxon>
        <taxon>Enterobacteriaceae</taxon>
        <taxon>Klebsiella/Raoultella group</taxon>
        <taxon>Klebsiella</taxon>
        <taxon>Klebsiella pneumoniae complex</taxon>
    </lineage>
</organism>
<sequence length="319" mass="34882">MRTPRLPPLGALRAFHAVARHRSFKQAAGALGVSATAVSHQIKLLESVLECRVCERSAQGVSLTADGEILYAATQRAFSALEQAVVQIAHARQPPSLTVTTTSNFLTHWLVPRLADFTARFPAIDLRLHTSVERVDLQLGTVDAAIRYRETPEPDLCCTLLYEDRFIVVASPSLGLARPEDLQRVTLFHVANRRVPADSPNWENWRRRYGPSTPNIDAGLTFSDETHALQAAVAGQGVVIASELLARDLLQRGVLSAPFSCALPGACYYLVTTEAAAQRADIIALREWLVGQMVLGDGRHPAEEQRAYQPQTLVSSSDS</sequence>
<dbReference type="RefSeq" id="WP_110242661.1">
    <property type="nucleotide sequence ID" value="NZ_CP060807.1"/>
</dbReference>
<dbReference type="AlphaFoldDB" id="A0A2V3KRA1"/>
<evidence type="ECO:0000256" key="1">
    <source>
        <dbReference type="ARBA" id="ARBA00009437"/>
    </source>
</evidence>
<proteinExistence type="inferred from homology"/>
<dbReference type="Gene3D" id="1.10.10.10">
    <property type="entry name" value="Winged helix-like DNA-binding domain superfamily/Winged helix DNA-binding domain"/>
    <property type="match status" value="1"/>
</dbReference>
<dbReference type="InterPro" id="IPR058163">
    <property type="entry name" value="LysR-type_TF_proteobact-type"/>
</dbReference>